<gene>
    <name evidence="8" type="primary">atpC</name>
    <name evidence="11" type="ORF">A2Z33_05020</name>
</gene>
<dbReference type="Gene3D" id="2.60.15.10">
    <property type="entry name" value="F0F1 ATP synthase delta/epsilon subunit, N-terminal"/>
    <property type="match status" value="1"/>
</dbReference>
<evidence type="ECO:0000259" key="10">
    <source>
        <dbReference type="Pfam" id="PF02823"/>
    </source>
</evidence>
<evidence type="ECO:0000256" key="5">
    <source>
        <dbReference type="ARBA" id="ARBA00023136"/>
    </source>
</evidence>
<dbReference type="InterPro" id="IPR020546">
    <property type="entry name" value="ATP_synth_F1_dsu/esu_N"/>
</dbReference>
<keyword evidence="4 8" id="KW-0406">Ion transport</keyword>
<evidence type="ECO:0000256" key="8">
    <source>
        <dbReference type="HAMAP-Rule" id="MF_00530"/>
    </source>
</evidence>
<keyword evidence="6 8" id="KW-0139">CF(1)</keyword>
<feature type="domain" description="ATP synthase F1 complex delta/epsilon subunit N-terminal" evidence="10">
    <location>
        <begin position="2"/>
        <end position="78"/>
    </location>
</feature>
<dbReference type="HAMAP" id="MF_00530">
    <property type="entry name" value="ATP_synth_epsil_bac"/>
    <property type="match status" value="1"/>
</dbReference>
<organism evidence="11 12">
    <name type="scientific">Candidatus Gottesmanbacteria bacterium RBG_16_52_11</name>
    <dbReference type="NCBI Taxonomy" id="1798374"/>
    <lineage>
        <taxon>Bacteria</taxon>
        <taxon>Candidatus Gottesmaniibacteriota</taxon>
    </lineage>
</organism>
<comment type="function">
    <text evidence="8">Produces ATP from ADP in the presence of a proton gradient across the membrane.</text>
</comment>
<dbReference type="Proteomes" id="UP000178448">
    <property type="component" value="Unassembled WGS sequence"/>
</dbReference>
<comment type="caution">
    <text evidence="11">The sequence shown here is derived from an EMBL/GenBank/DDBJ whole genome shotgun (WGS) entry which is preliminary data.</text>
</comment>
<dbReference type="InterPro" id="IPR001469">
    <property type="entry name" value="ATP_synth_F1_dsu/esu"/>
</dbReference>
<dbReference type="InterPro" id="IPR036771">
    <property type="entry name" value="ATPsynth_dsu/esu_N"/>
</dbReference>
<evidence type="ECO:0000256" key="7">
    <source>
        <dbReference type="ARBA" id="ARBA00023310"/>
    </source>
</evidence>
<evidence type="ECO:0000256" key="4">
    <source>
        <dbReference type="ARBA" id="ARBA00023065"/>
    </source>
</evidence>
<evidence type="ECO:0000256" key="9">
    <source>
        <dbReference type="RuleBase" id="RU003656"/>
    </source>
</evidence>
<keyword evidence="8" id="KW-1003">Cell membrane</keyword>
<dbReference type="GO" id="GO:0012505">
    <property type="term" value="C:endomembrane system"/>
    <property type="evidence" value="ECO:0007669"/>
    <property type="project" value="UniProtKB-SubCell"/>
</dbReference>
<protein>
    <recommendedName>
        <fullName evidence="8">ATP synthase epsilon chain</fullName>
    </recommendedName>
    <alternativeName>
        <fullName evidence="8">ATP synthase F1 sector epsilon subunit</fullName>
    </alternativeName>
    <alternativeName>
        <fullName evidence="8">F-ATPase epsilon subunit</fullName>
    </alternativeName>
</protein>
<dbReference type="GO" id="GO:0046933">
    <property type="term" value="F:proton-transporting ATP synthase activity, rotational mechanism"/>
    <property type="evidence" value="ECO:0007669"/>
    <property type="project" value="UniProtKB-UniRule"/>
</dbReference>
<comment type="subunit">
    <text evidence="8 9">F-type ATPases have 2 components, CF(1) - the catalytic core - and CF(0) - the membrane proton channel. CF(1) has five subunits: alpha(3), beta(3), gamma(1), delta(1), epsilon(1). CF(0) has three main subunits: a, b and c.</text>
</comment>
<sequence length="139" mass="15545">MLEIVTPQRIAFTESVEAVYAPTPAGRVGILPRHMALFTSLSEGEVKIKTPTREYFLAIGGGFMEVTRDKVSILVSRAVHADEVNVSEIEKARHAAQEAISRRVKGEELANAQAILRRSLIELRVARRHRRYTPPTLEV</sequence>
<evidence type="ECO:0000313" key="11">
    <source>
        <dbReference type="EMBL" id="OGG02449.1"/>
    </source>
</evidence>
<keyword evidence="3 8" id="KW-0813">Transport</keyword>
<dbReference type="SUPFAM" id="SSF51344">
    <property type="entry name" value="Epsilon subunit of F1F0-ATP synthase N-terminal domain"/>
    <property type="match status" value="1"/>
</dbReference>
<dbReference type="GO" id="GO:0005524">
    <property type="term" value="F:ATP binding"/>
    <property type="evidence" value="ECO:0007669"/>
    <property type="project" value="UniProtKB-UniRule"/>
</dbReference>
<comment type="similarity">
    <text evidence="2 8 9">Belongs to the ATPase epsilon chain family.</text>
</comment>
<evidence type="ECO:0000256" key="2">
    <source>
        <dbReference type="ARBA" id="ARBA00005712"/>
    </source>
</evidence>
<dbReference type="PANTHER" id="PTHR13822">
    <property type="entry name" value="ATP SYNTHASE DELTA/EPSILON CHAIN"/>
    <property type="match status" value="1"/>
</dbReference>
<dbReference type="EMBL" id="MFJD01000008">
    <property type="protein sequence ID" value="OGG02449.1"/>
    <property type="molecule type" value="Genomic_DNA"/>
</dbReference>
<evidence type="ECO:0000256" key="6">
    <source>
        <dbReference type="ARBA" id="ARBA00023196"/>
    </source>
</evidence>
<dbReference type="GO" id="GO:0045259">
    <property type="term" value="C:proton-transporting ATP synthase complex"/>
    <property type="evidence" value="ECO:0007669"/>
    <property type="project" value="UniProtKB-KW"/>
</dbReference>
<dbReference type="STRING" id="1798374.A2Z33_05020"/>
<dbReference type="CDD" id="cd12152">
    <property type="entry name" value="F1-ATPase_delta"/>
    <property type="match status" value="1"/>
</dbReference>
<accession>A0A1F5YQJ5</accession>
<evidence type="ECO:0000256" key="3">
    <source>
        <dbReference type="ARBA" id="ARBA00022448"/>
    </source>
</evidence>
<dbReference type="PANTHER" id="PTHR13822:SF10">
    <property type="entry name" value="ATP SYNTHASE EPSILON CHAIN, CHLOROPLASTIC"/>
    <property type="match status" value="1"/>
</dbReference>
<evidence type="ECO:0000256" key="1">
    <source>
        <dbReference type="ARBA" id="ARBA00004184"/>
    </source>
</evidence>
<keyword evidence="8" id="KW-0375">Hydrogen ion transport</keyword>
<reference evidence="11 12" key="1">
    <citation type="journal article" date="2016" name="Nat. Commun.">
        <title>Thousands of microbial genomes shed light on interconnected biogeochemical processes in an aquifer system.</title>
        <authorList>
            <person name="Anantharaman K."/>
            <person name="Brown C.T."/>
            <person name="Hug L.A."/>
            <person name="Sharon I."/>
            <person name="Castelle C.J."/>
            <person name="Probst A.J."/>
            <person name="Thomas B.C."/>
            <person name="Singh A."/>
            <person name="Wilkins M.J."/>
            <person name="Karaoz U."/>
            <person name="Brodie E.L."/>
            <person name="Williams K.H."/>
            <person name="Hubbard S.S."/>
            <person name="Banfield J.F."/>
        </authorList>
    </citation>
    <scope>NUCLEOTIDE SEQUENCE [LARGE SCALE GENOMIC DNA]</scope>
</reference>
<keyword evidence="7 8" id="KW-0066">ATP synthesis</keyword>
<dbReference type="GO" id="GO:0005886">
    <property type="term" value="C:plasma membrane"/>
    <property type="evidence" value="ECO:0007669"/>
    <property type="project" value="UniProtKB-SubCell"/>
</dbReference>
<comment type="subcellular location">
    <subcellularLocation>
        <location evidence="8">Cell membrane</location>
        <topology evidence="8">Peripheral membrane protein</topology>
    </subcellularLocation>
    <subcellularLocation>
        <location evidence="1">Endomembrane system</location>
        <topology evidence="1">Peripheral membrane protein</topology>
    </subcellularLocation>
</comment>
<keyword evidence="5 8" id="KW-0472">Membrane</keyword>
<evidence type="ECO:0000313" key="12">
    <source>
        <dbReference type="Proteomes" id="UP000178448"/>
    </source>
</evidence>
<dbReference type="NCBIfam" id="TIGR01216">
    <property type="entry name" value="ATP_synt_epsi"/>
    <property type="match status" value="1"/>
</dbReference>
<dbReference type="Pfam" id="PF02823">
    <property type="entry name" value="ATP-synt_DE_N"/>
    <property type="match status" value="1"/>
</dbReference>
<dbReference type="AlphaFoldDB" id="A0A1F5YQJ5"/>
<proteinExistence type="inferred from homology"/>
<name>A0A1F5YQJ5_9BACT</name>